<dbReference type="EMBL" id="WJXW01000015">
    <property type="protein sequence ID" value="KAF9730007.1"/>
    <property type="molecule type" value="Genomic_DNA"/>
</dbReference>
<evidence type="ECO:0000256" key="1">
    <source>
        <dbReference type="SAM" id="Phobius"/>
    </source>
</evidence>
<evidence type="ECO:0000313" key="3">
    <source>
        <dbReference type="EMBL" id="KAF9730007.1"/>
    </source>
</evidence>
<dbReference type="Proteomes" id="UP000756921">
    <property type="component" value="Unassembled WGS sequence"/>
</dbReference>
<reference evidence="2" key="1">
    <citation type="journal article" date="2020" name="Mol. Plant Microbe Interact.">
        <title>Genome Sequence of the Biocontrol Agent Coniothyrium minitans strain Conio (IMI 134523).</title>
        <authorList>
            <person name="Patel D."/>
            <person name="Shittu T.A."/>
            <person name="Baroncelli R."/>
            <person name="Muthumeenakshi S."/>
            <person name="Osborne T.H."/>
            <person name="Janganan T.K."/>
            <person name="Sreenivasaprasad S."/>
        </authorList>
    </citation>
    <scope>NUCLEOTIDE SEQUENCE</scope>
    <source>
        <strain evidence="2">Conio</strain>
    </source>
</reference>
<gene>
    <name evidence="3" type="ORF">PMIN01_11940</name>
    <name evidence="2" type="ORF">PMIN01_13553</name>
</gene>
<proteinExistence type="predicted"/>
<organism evidence="2 4">
    <name type="scientific">Paraphaeosphaeria minitans</name>
    <dbReference type="NCBI Taxonomy" id="565426"/>
    <lineage>
        <taxon>Eukaryota</taxon>
        <taxon>Fungi</taxon>
        <taxon>Dikarya</taxon>
        <taxon>Ascomycota</taxon>
        <taxon>Pezizomycotina</taxon>
        <taxon>Dothideomycetes</taxon>
        <taxon>Pleosporomycetidae</taxon>
        <taxon>Pleosporales</taxon>
        <taxon>Massarineae</taxon>
        <taxon>Didymosphaeriaceae</taxon>
        <taxon>Paraphaeosphaeria</taxon>
    </lineage>
</organism>
<dbReference type="EMBL" id="WJXW01000020">
    <property type="protein sequence ID" value="KAF9728420.1"/>
    <property type="molecule type" value="Genomic_DNA"/>
</dbReference>
<evidence type="ECO:0000313" key="4">
    <source>
        <dbReference type="Proteomes" id="UP000756921"/>
    </source>
</evidence>
<name>A0A9P6G5V4_9PLEO</name>
<keyword evidence="1" id="KW-0812">Transmembrane</keyword>
<keyword evidence="1" id="KW-1133">Transmembrane helix</keyword>
<sequence>MQEQLRLRLRTTLMIYYSILGVNWALVRRSKNPLAL</sequence>
<dbReference type="AlphaFoldDB" id="A0A9P6G5V4"/>
<feature type="transmembrane region" description="Helical" evidence="1">
    <location>
        <begin position="7"/>
        <end position="27"/>
    </location>
</feature>
<evidence type="ECO:0000313" key="2">
    <source>
        <dbReference type="EMBL" id="KAF9728420.1"/>
    </source>
</evidence>
<comment type="caution">
    <text evidence="2">The sequence shown here is derived from an EMBL/GenBank/DDBJ whole genome shotgun (WGS) entry which is preliminary data.</text>
</comment>
<protein>
    <submittedName>
        <fullName evidence="2">Uncharacterized protein</fullName>
    </submittedName>
</protein>
<keyword evidence="1" id="KW-0472">Membrane</keyword>
<keyword evidence="4" id="KW-1185">Reference proteome</keyword>
<accession>A0A9P6G5V4</accession>